<keyword evidence="5" id="KW-1185">Reference proteome</keyword>
<evidence type="ECO:0000256" key="2">
    <source>
        <dbReference type="ARBA" id="ARBA00022553"/>
    </source>
</evidence>
<protein>
    <submittedName>
        <fullName evidence="4">Actinorhodin polyketide synthase acyl carrier protein</fullName>
    </submittedName>
</protein>
<keyword evidence="2" id="KW-0597">Phosphoprotein</keyword>
<keyword evidence="1" id="KW-0596">Phosphopantetheine</keyword>
<dbReference type="SMART" id="SM00823">
    <property type="entry name" value="PKS_PP"/>
    <property type="match status" value="1"/>
</dbReference>
<sequence>MAVITLHDLAGVLTECAGADEDVVLTPESLDVAFTDLGYDSLALLETAAAVQQRYGVTLSDEEVTGITTPREFLDLVARTAVQAA</sequence>
<proteinExistence type="predicted"/>
<feature type="domain" description="Carrier" evidence="3">
    <location>
        <begin position="3"/>
        <end position="81"/>
    </location>
</feature>
<organism evidence="4 5">
    <name type="scientific">Streptomyces badius</name>
    <dbReference type="NCBI Taxonomy" id="1941"/>
    <lineage>
        <taxon>Bacteria</taxon>
        <taxon>Bacillati</taxon>
        <taxon>Actinomycetota</taxon>
        <taxon>Actinomycetes</taxon>
        <taxon>Kitasatosporales</taxon>
        <taxon>Streptomycetaceae</taxon>
        <taxon>Streptomyces</taxon>
    </lineage>
</organism>
<dbReference type="PROSITE" id="PS00012">
    <property type="entry name" value="PHOSPHOPANTETHEINE"/>
    <property type="match status" value="1"/>
</dbReference>
<dbReference type="EMBL" id="BMSZ01000003">
    <property type="protein sequence ID" value="GGS42688.1"/>
    <property type="molecule type" value="Genomic_DNA"/>
</dbReference>
<evidence type="ECO:0000313" key="4">
    <source>
        <dbReference type="EMBL" id="GGS42688.1"/>
    </source>
</evidence>
<dbReference type="RefSeq" id="WP_069739082.1">
    <property type="nucleotide sequence ID" value="NZ_BMSZ01000003.1"/>
</dbReference>
<name>A0ABQ2SXC5_STRBA</name>
<dbReference type="InterPro" id="IPR006162">
    <property type="entry name" value="Ppantetheine_attach_site"/>
</dbReference>
<reference evidence="5" key="1">
    <citation type="journal article" date="2019" name="Int. J. Syst. Evol. Microbiol.">
        <title>The Global Catalogue of Microorganisms (GCM) 10K type strain sequencing project: providing services to taxonomists for standard genome sequencing and annotation.</title>
        <authorList>
            <consortium name="The Broad Institute Genomics Platform"/>
            <consortium name="The Broad Institute Genome Sequencing Center for Infectious Disease"/>
            <person name="Wu L."/>
            <person name="Ma J."/>
        </authorList>
    </citation>
    <scope>NUCLEOTIDE SEQUENCE [LARGE SCALE GENOMIC DNA]</scope>
    <source>
        <strain evidence="5">JCM 4350</strain>
    </source>
</reference>
<dbReference type="InterPro" id="IPR009081">
    <property type="entry name" value="PP-bd_ACP"/>
</dbReference>
<accession>A0ABQ2SXC5</accession>
<gene>
    <name evidence="4" type="ORF">GCM10010253_16140</name>
</gene>
<dbReference type="SUPFAM" id="SSF47336">
    <property type="entry name" value="ACP-like"/>
    <property type="match status" value="1"/>
</dbReference>
<dbReference type="Pfam" id="PF00550">
    <property type="entry name" value="PP-binding"/>
    <property type="match status" value="1"/>
</dbReference>
<dbReference type="InterPro" id="IPR020806">
    <property type="entry name" value="PKS_PP-bd"/>
</dbReference>
<evidence type="ECO:0000313" key="5">
    <source>
        <dbReference type="Proteomes" id="UP000659767"/>
    </source>
</evidence>
<dbReference type="PROSITE" id="PS50075">
    <property type="entry name" value="CARRIER"/>
    <property type="match status" value="1"/>
</dbReference>
<dbReference type="InterPro" id="IPR036736">
    <property type="entry name" value="ACP-like_sf"/>
</dbReference>
<dbReference type="Gene3D" id="1.10.1200.10">
    <property type="entry name" value="ACP-like"/>
    <property type="match status" value="1"/>
</dbReference>
<comment type="caution">
    <text evidence="4">The sequence shown here is derived from an EMBL/GenBank/DDBJ whole genome shotgun (WGS) entry which is preliminary data.</text>
</comment>
<dbReference type="Proteomes" id="UP000659767">
    <property type="component" value="Unassembled WGS sequence"/>
</dbReference>
<evidence type="ECO:0000256" key="1">
    <source>
        <dbReference type="ARBA" id="ARBA00022450"/>
    </source>
</evidence>
<evidence type="ECO:0000259" key="3">
    <source>
        <dbReference type="PROSITE" id="PS50075"/>
    </source>
</evidence>